<feature type="transmembrane region" description="Helical" evidence="2">
    <location>
        <begin position="196"/>
        <end position="216"/>
    </location>
</feature>
<dbReference type="Proteomes" id="UP000295388">
    <property type="component" value="Unassembled WGS sequence"/>
</dbReference>
<evidence type="ECO:0000313" key="4">
    <source>
        <dbReference type="Proteomes" id="UP000295388"/>
    </source>
</evidence>
<comment type="caution">
    <text evidence="3">The sequence shown here is derived from an EMBL/GenBank/DDBJ whole genome shotgun (WGS) entry which is preliminary data.</text>
</comment>
<reference evidence="3 4" key="1">
    <citation type="submission" date="2019-03" db="EMBL/GenBank/DDBJ databases">
        <title>Genomic Encyclopedia of Type Strains, Phase III (KMG-III): the genomes of soil and plant-associated and newly described type strains.</title>
        <authorList>
            <person name="Whitman W."/>
        </authorList>
    </citation>
    <scope>NUCLEOTIDE SEQUENCE [LARGE SCALE GENOMIC DNA]</scope>
    <source>
        <strain evidence="3 4">VKM Ac-2527</strain>
    </source>
</reference>
<keyword evidence="2" id="KW-0472">Membrane</keyword>
<dbReference type="AlphaFoldDB" id="A0A4V3C6S4"/>
<dbReference type="OrthoDB" id="4196772at2"/>
<dbReference type="InterPro" id="IPR025495">
    <property type="entry name" value="DUF4386"/>
</dbReference>
<protein>
    <submittedName>
        <fullName evidence="3">Uncharacterized protein DUF4386</fullName>
    </submittedName>
</protein>
<feature type="transmembrane region" description="Helical" evidence="2">
    <location>
        <begin position="113"/>
        <end position="133"/>
    </location>
</feature>
<feature type="transmembrane region" description="Helical" evidence="2">
    <location>
        <begin position="222"/>
        <end position="239"/>
    </location>
</feature>
<name>A0A4V3C6S4_9ACTN</name>
<accession>A0A4V3C6S4</accession>
<evidence type="ECO:0000256" key="2">
    <source>
        <dbReference type="SAM" id="Phobius"/>
    </source>
</evidence>
<dbReference type="Pfam" id="PF14329">
    <property type="entry name" value="DUF4386"/>
    <property type="match status" value="1"/>
</dbReference>
<keyword evidence="2" id="KW-1133">Transmembrane helix</keyword>
<feature type="region of interest" description="Disordered" evidence="1">
    <location>
        <begin position="1"/>
        <end position="23"/>
    </location>
</feature>
<sequence>MSSTTIEGHSAPVPSTTRERAAGGPSIRQAGLIAGVGILAMAALSGFGIFYVGEGLVTQGDAARTVEDIAASEGLFRWGTASLYAVVVLDVVVAWALFRFFSPVSSGLARLAAWFRLAYAGVFMLAIGQLTGIPDLVASDEYSGVFTAEQIQGQTLLKIDAFEDLWMAGLILFGIHLALVGYLTYRSDYVPKLLGVLLMIAGAGYLFDSVVSTVLASPPGSVATVTFLGEFLLALWLVARGRRISLEADDHGL</sequence>
<keyword evidence="4" id="KW-1185">Reference proteome</keyword>
<feature type="transmembrane region" description="Helical" evidence="2">
    <location>
        <begin position="81"/>
        <end position="101"/>
    </location>
</feature>
<feature type="transmembrane region" description="Helical" evidence="2">
    <location>
        <begin position="30"/>
        <end position="52"/>
    </location>
</feature>
<gene>
    <name evidence="3" type="ORF">EV643_12555</name>
</gene>
<keyword evidence="2" id="KW-0812">Transmembrane</keyword>
<evidence type="ECO:0000256" key="1">
    <source>
        <dbReference type="SAM" id="MobiDB-lite"/>
    </source>
</evidence>
<organism evidence="3 4">
    <name type="scientific">Kribbella caucasensis</name>
    <dbReference type="NCBI Taxonomy" id="2512215"/>
    <lineage>
        <taxon>Bacteria</taxon>
        <taxon>Bacillati</taxon>
        <taxon>Actinomycetota</taxon>
        <taxon>Actinomycetes</taxon>
        <taxon>Propionibacteriales</taxon>
        <taxon>Kribbellaceae</taxon>
        <taxon>Kribbella</taxon>
    </lineage>
</organism>
<evidence type="ECO:0000313" key="3">
    <source>
        <dbReference type="EMBL" id="TDO34798.1"/>
    </source>
</evidence>
<feature type="transmembrane region" description="Helical" evidence="2">
    <location>
        <begin position="165"/>
        <end position="184"/>
    </location>
</feature>
<dbReference type="RefSeq" id="WP_133804712.1">
    <property type="nucleotide sequence ID" value="NZ_SNWQ01000025.1"/>
</dbReference>
<proteinExistence type="predicted"/>
<dbReference type="EMBL" id="SNWQ01000025">
    <property type="protein sequence ID" value="TDO34798.1"/>
    <property type="molecule type" value="Genomic_DNA"/>
</dbReference>